<keyword evidence="3" id="KW-1185">Reference proteome</keyword>
<sequence length="249" mass="27358">MLFQLFVLVVALVATGLGAAIPVVEEIGSKDSSVFSNKKTLEKREYTIFWDIWTNQNAPPSYPSDTDDAWAEVKLKFPMKLFDTVSSTAYISMNGFLTLDKPAGPKLPGNNRPLPVNPTDCGSSATGLGCMPKTIVAPMWQDLWIATSSDNLLFVSMQYQSPNSTTTAGASYSFLWRVCRKNSSKTVASANVAQCNDNKNVFIVILSYKENQPGIWNFNYIGNDADKLPATVGVQSFPNCSQRTYPPLQ</sequence>
<keyword evidence="1" id="KW-0732">Signal</keyword>
<name>A0AAV9U9C5_9PEZI</name>
<evidence type="ECO:0000256" key="1">
    <source>
        <dbReference type="SAM" id="SignalP"/>
    </source>
</evidence>
<dbReference type="EMBL" id="JAVHNQ010000011">
    <property type="protein sequence ID" value="KAK6336231.1"/>
    <property type="molecule type" value="Genomic_DNA"/>
</dbReference>
<dbReference type="AlphaFoldDB" id="A0AAV9U9C5"/>
<evidence type="ECO:0000313" key="3">
    <source>
        <dbReference type="Proteomes" id="UP001375240"/>
    </source>
</evidence>
<proteinExistence type="predicted"/>
<accession>A0AAV9U9C5</accession>
<reference evidence="2 3" key="1">
    <citation type="submission" date="2019-10" db="EMBL/GenBank/DDBJ databases">
        <authorList>
            <person name="Palmer J.M."/>
        </authorList>
    </citation>
    <scope>NUCLEOTIDE SEQUENCE [LARGE SCALE GENOMIC DNA]</scope>
    <source>
        <strain evidence="2 3">TWF696</strain>
    </source>
</reference>
<evidence type="ECO:0000313" key="2">
    <source>
        <dbReference type="EMBL" id="KAK6336231.1"/>
    </source>
</evidence>
<feature type="chain" id="PRO_5043889003" evidence="1">
    <location>
        <begin position="21"/>
        <end position="249"/>
    </location>
</feature>
<comment type="caution">
    <text evidence="2">The sequence shown here is derived from an EMBL/GenBank/DDBJ whole genome shotgun (WGS) entry which is preliminary data.</text>
</comment>
<protein>
    <submittedName>
        <fullName evidence="2">Uncharacterized protein</fullName>
    </submittedName>
</protein>
<organism evidence="2 3">
    <name type="scientific">Orbilia brochopaga</name>
    <dbReference type="NCBI Taxonomy" id="3140254"/>
    <lineage>
        <taxon>Eukaryota</taxon>
        <taxon>Fungi</taxon>
        <taxon>Dikarya</taxon>
        <taxon>Ascomycota</taxon>
        <taxon>Pezizomycotina</taxon>
        <taxon>Orbiliomycetes</taxon>
        <taxon>Orbiliales</taxon>
        <taxon>Orbiliaceae</taxon>
        <taxon>Orbilia</taxon>
    </lineage>
</organism>
<gene>
    <name evidence="2" type="ORF">TWF696_001794</name>
</gene>
<feature type="signal peptide" evidence="1">
    <location>
        <begin position="1"/>
        <end position="20"/>
    </location>
</feature>
<dbReference type="Proteomes" id="UP001375240">
    <property type="component" value="Unassembled WGS sequence"/>
</dbReference>